<dbReference type="PANTHER" id="PTHR33398">
    <property type="entry name" value="30S RIBOSOMAL PROTEIN S20"/>
    <property type="match status" value="1"/>
</dbReference>
<gene>
    <name evidence="8 10" type="primary">rpsT</name>
    <name evidence="10" type="ORF">GKZ27_00165</name>
</gene>
<keyword evidence="5 8" id="KW-0689">Ribosomal protein</keyword>
<dbReference type="GO" id="GO:0015935">
    <property type="term" value="C:small ribosomal subunit"/>
    <property type="evidence" value="ECO:0007669"/>
    <property type="project" value="TreeGrafter"/>
</dbReference>
<sequence length="177" mass="18778">MANIKSQKKRIITNEKRRMRNRAVKSELKTATRRVKDAVAEGNGAAAYAAACAACRLMDKAASKGVIHKNQAANRKSGIMALANSVATAEDKAAYVKPEPKAQKTGSKKAAAKEARKAAMAEASAEKAKRREKQLKEEKKAAERKAKEAEEAAKAEAEAAAAEAAEGEEAPAEDSAE</sequence>
<keyword evidence="6 8" id="KW-0687">Ribonucleoprotein</keyword>
<dbReference type="GO" id="GO:0006412">
    <property type="term" value="P:translation"/>
    <property type="evidence" value="ECO:0007669"/>
    <property type="project" value="UniProtKB-UniRule"/>
</dbReference>
<dbReference type="EMBL" id="WSRR01000001">
    <property type="protein sequence ID" value="MVX59894.1"/>
    <property type="molecule type" value="Genomic_DNA"/>
</dbReference>
<dbReference type="OrthoDB" id="9807974at2"/>
<dbReference type="Pfam" id="PF01649">
    <property type="entry name" value="Ribosomal_S20p"/>
    <property type="match status" value="1"/>
</dbReference>
<evidence type="ECO:0000256" key="5">
    <source>
        <dbReference type="ARBA" id="ARBA00022980"/>
    </source>
</evidence>
<keyword evidence="11" id="KW-1185">Reference proteome</keyword>
<evidence type="ECO:0000256" key="6">
    <source>
        <dbReference type="ARBA" id="ARBA00023274"/>
    </source>
</evidence>
<dbReference type="PANTHER" id="PTHR33398:SF1">
    <property type="entry name" value="SMALL RIBOSOMAL SUBUNIT PROTEIN BS20C"/>
    <property type="match status" value="1"/>
</dbReference>
<name>A0A6N8JLJ3_9ACTN</name>
<evidence type="ECO:0000313" key="11">
    <source>
        <dbReference type="Proteomes" id="UP000463388"/>
    </source>
</evidence>
<dbReference type="GO" id="GO:0070181">
    <property type="term" value="F:small ribosomal subunit rRNA binding"/>
    <property type="evidence" value="ECO:0007669"/>
    <property type="project" value="TreeGrafter"/>
</dbReference>
<feature type="region of interest" description="Disordered" evidence="9">
    <location>
        <begin position="90"/>
        <end position="177"/>
    </location>
</feature>
<feature type="compositionally biased region" description="Acidic residues" evidence="9">
    <location>
        <begin position="165"/>
        <end position="177"/>
    </location>
</feature>
<dbReference type="Gene3D" id="1.20.58.110">
    <property type="entry name" value="Ribosomal protein S20"/>
    <property type="match status" value="1"/>
</dbReference>
<dbReference type="GO" id="GO:0003735">
    <property type="term" value="F:structural constituent of ribosome"/>
    <property type="evidence" value="ECO:0007669"/>
    <property type="project" value="InterPro"/>
</dbReference>
<dbReference type="AlphaFoldDB" id="A0A6N8JLJ3"/>
<dbReference type="InterPro" id="IPR002583">
    <property type="entry name" value="Ribosomal_bS20"/>
</dbReference>
<keyword evidence="4 8" id="KW-0694">RNA-binding</keyword>
<evidence type="ECO:0000256" key="1">
    <source>
        <dbReference type="ARBA" id="ARBA00003134"/>
    </source>
</evidence>
<dbReference type="HAMAP" id="MF_00500">
    <property type="entry name" value="Ribosomal_bS20"/>
    <property type="match status" value="1"/>
</dbReference>
<evidence type="ECO:0000256" key="9">
    <source>
        <dbReference type="SAM" id="MobiDB-lite"/>
    </source>
</evidence>
<evidence type="ECO:0000256" key="7">
    <source>
        <dbReference type="ARBA" id="ARBA00035136"/>
    </source>
</evidence>
<feature type="compositionally biased region" description="Basic and acidic residues" evidence="9">
    <location>
        <begin position="90"/>
        <end position="102"/>
    </location>
</feature>
<comment type="function">
    <text evidence="1 8">Binds directly to 16S ribosomal RNA.</text>
</comment>
<accession>A0A6N8JLJ3</accession>
<dbReference type="Proteomes" id="UP000463388">
    <property type="component" value="Unassembled WGS sequence"/>
</dbReference>
<feature type="compositionally biased region" description="Basic and acidic residues" evidence="9">
    <location>
        <begin position="111"/>
        <end position="157"/>
    </location>
</feature>
<evidence type="ECO:0000313" key="10">
    <source>
        <dbReference type="EMBL" id="MVX59894.1"/>
    </source>
</evidence>
<evidence type="ECO:0000256" key="2">
    <source>
        <dbReference type="ARBA" id="ARBA00007634"/>
    </source>
</evidence>
<dbReference type="RefSeq" id="WP_160344109.1">
    <property type="nucleotide sequence ID" value="NZ_WSRR01000001.1"/>
</dbReference>
<evidence type="ECO:0000256" key="3">
    <source>
        <dbReference type="ARBA" id="ARBA00022730"/>
    </source>
</evidence>
<comment type="similarity">
    <text evidence="2 8">Belongs to the bacterial ribosomal protein bS20 family.</text>
</comment>
<comment type="caution">
    <text evidence="10">The sequence shown here is derived from an EMBL/GenBank/DDBJ whole genome shotgun (WGS) entry which is preliminary data.</text>
</comment>
<proteinExistence type="inferred from homology"/>
<organism evidence="10 11">
    <name type="scientific">Adlercreutzia mucosicola</name>
    <dbReference type="NCBI Taxonomy" id="580026"/>
    <lineage>
        <taxon>Bacteria</taxon>
        <taxon>Bacillati</taxon>
        <taxon>Actinomycetota</taxon>
        <taxon>Coriobacteriia</taxon>
        <taxon>Eggerthellales</taxon>
        <taxon>Eggerthellaceae</taxon>
        <taxon>Adlercreutzia</taxon>
    </lineage>
</organism>
<keyword evidence="3 8" id="KW-0699">rRNA-binding</keyword>
<evidence type="ECO:0000256" key="8">
    <source>
        <dbReference type="HAMAP-Rule" id="MF_00500"/>
    </source>
</evidence>
<evidence type="ECO:0000256" key="4">
    <source>
        <dbReference type="ARBA" id="ARBA00022884"/>
    </source>
</evidence>
<dbReference type="NCBIfam" id="TIGR00029">
    <property type="entry name" value="S20"/>
    <property type="match status" value="1"/>
</dbReference>
<dbReference type="InterPro" id="IPR036510">
    <property type="entry name" value="Ribosomal_bS20_sf"/>
</dbReference>
<dbReference type="FunFam" id="1.20.58.110:FF:000001">
    <property type="entry name" value="30S ribosomal protein S20"/>
    <property type="match status" value="1"/>
</dbReference>
<dbReference type="GO" id="GO:0005829">
    <property type="term" value="C:cytosol"/>
    <property type="evidence" value="ECO:0007669"/>
    <property type="project" value="TreeGrafter"/>
</dbReference>
<protein>
    <recommendedName>
        <fullName evidence="7 8">Small ribosomal subunit protein bS20</fullName>
    </recommendedName>
</protein>
<dbReference type="SUPFAM" id="SSF46992">
    <property type="entry name" value="Ribosomal protein S20"/>
    <property type="match status" value="1"/>
</dbReference>
<reference evidence="10 11" key="1">
    <citation type="submission" date="2019-12" db="EMBL/GenBank/DDBJ databases">
        <title>Microbes associate with the intestines of laboratory mice.</title>
        <authorList>
            <person name="Navarre W."/>
            <person name="Wong E."/>
        </authorList>
    </citation>
    <scope>NUCLEOTIDE SEQUENCE [LARGE SCALE GENOMIC DNA]</scope>
    <source>
        <strain evidence="10 11">NM66_B29</strain>
    </source>
</reference>